<keyword evidence="3" id="KW-1185">Reference proteome</keyword>
<dbReference type="InterPro" id="IPR049492">
    <property type="entry name" value="BD-FAE-like_dom"/>
</dbReference>
<sequence length="271" mass="30397">MEILTQSLKSAKRATQATMTAYLQTPTPNSEVQVFEPLLIIPGGSMTHIPEEESEKTALAFSAKGYAVFILRYTFVSQQTPLYPAPVLDVAEAVHQIKFHQSEWHLNNRLHLMAFSAGGQIAGLYNDYWDSEWLTKSSGYSASDLSFTDLVLGYPVIDFDAGFPTDQTTRNQWTDDPAFFSASHHVTATNRPTFIWATVDDPIVPAQNSLNYFLAQQAQNISQEIHLFEHGPHGMDIANGLVAHHPEGNQPHVAHWVDMACEWMKSDHHQF</sequence>
<dbReference type="SUPFAM" id="SSF53474">
    <property type="entry name" value="alpha/beta-Hydrolases"/>
    <property type="match status" value="1"/>
</dbReference>
<dbReference type="InterPro" id="IPR029058">
    <property type="entry name" value="AB_hydrolase_fold"/>
</dbReference>
<protein>
    <submittedName>
        <fullName evidence="2">Alpha/beta hydrolase</fullName>
    </submittedName>
</protein>
<feature type="domain" description="BD-FAE-like" evidence="1">
    <location>
        <begin position="32"/>
        <end position="210"/>
    </location>
</feature>
<dbReference type="Proteomes" id="UP000776629">
    <property type="component" value="Unassembled WGS sequence"/>
</dbReference>
<dbReference type="Pfam" id="PF20434">
    <property type="entry name" value="BD-FAE"/>
    <property type="match status" value="1"/>
</dbReference>
<gene>
    <name evidence="2" type="ORF">H5993_03225</name>
</gene>
<organism evidence="2 3">
    <name type="scientific">Limosilactobacillus alvi</name>
    <dbReference type="NCBI Taxonomy" id="990412"/>
    <lineage>
        <taxon>Bacteria</taxon>
        <taxon>Bacillati</taxon>
        <taxon>Bacillota</taxon>
        <taxon>Bacilli</taxon>
        <taxon>Lactobacillales</taxon>
        <taxon>Lactobacillaceae</taxon>
        <taxon>Limosilactobacillus</taxon>
    </lineage>
</organism>
<dbReference type="GO" id="GO:0016787">
    <property type="term" value="F:hydrolase activity"/>
    <property type="evidence" value="ECO:0007669"/>
    <property type="project" value="UniProtKB-KW"/>
</dbReference>
<dbReference type="EMBL" id="JACJJQ010000010">
    <property type="protein sequence ID" value="MBM6753776.1"/>
    <property type="molecule type" value="Genomic_DNA"/>
</dbReference>
<reference evidence="2 3" key="1">
    <citation type="journal article" date="2021" name="Sci. Rep.">
        <title>The distribution of antibiotic resistance genes in chicken gut microbiota commensals.</title>
        <authorList>
            <person name="Juricova H."/>
            <person name="Matiasovicova J."/>
            <person name="Kubasova T."/>
            <person name="Cejkova D."/>
            <person name="Rychlik I."/>
        </authorList>
    </citation>
    <scope>NUCLEOTIDE SEQUENCE [LARGE SCALE GENOMIC DNA]</scope>
    <source>
        <strain evidence="2 3">An810</strain>
    </source>
</reference>
<evidence type="ECO:0000259" key="1">
    <source>
        <dbReference type="Pfam" id="PF20434"/>
    </source>
</evidence>
<proteinExistence type="predicted"/>
<comment type="caution">
    <text evidence="2">The sequence shown here is derived from an EMBL/GenBank/DDBJ whole genome shotgun (WGS) entry which is preliminary data.</text>
</comment>
<accession>A0ABS2ENI3</accession>
<keyword evidence="2" id="KW-0378">Hydrolase</keyword>
<dbReference type="RefSeq" id="WP_204776207.1">
    <property type="nucleotide sequence ID" value="NZ_JACJJQ010000010.1"/>
</dbReference>
<evidence type="ECO:0000313" key="2">
    <source>
        <dbReference type="EMBL" id="MBM6753776.1"/>
    </source>
</evidence>
<dbReference type="Gene3D" id="3.40.50.1820">
    <property type="entry name" value="alpha/beta hydrolase"/>
    <property type="match status" value="1"/>
</dbReference>
<name>A0ABS2ENI3_9LACO</name>
<evidence type="ECO:0000313" key="3">
    <source>
        <dbReference type="Proteomes" id="UP000776629"/>
    </source>
</evidence>